<dbReference type="EMBL" id="BPRC01000016">
    <property type="protein sequence ID" value="GJE66695.1"/>
    <property type="molecule type" value="Genomic_DNA"/>
</dbReference>
<organism evidence="1 2">
    <name type="scientific">Methylorubrum aminovorans</name>
    <dbReference type="NCBI Taxonomy" id="269069"/>
    <lineage>
        <taxon>Bacteria</taxon>
        <taxon>Pseudomonadati</taxon>
        <taxon>Pseudomonadota</taxon>
        <taxon>Alphaproteobacteria</taxon>
        <taxon>Hyphomicrobiales</taxon>
        <taxon>Methylobacteriaceae</taxon>
        <taxon>Methylorubrum</taxon>
    </lineage>
</organism>
<keyword evidence="2" id="KW-1185">Reference proteome</keyword>
<dbReference type="Proteomes" id="UP001055039">
    <property type="component" value="Unassembled WGS sequence"/>
</dbReference>
<comment type="caution">
    <text evidence="1">The sequence shown here is derived from an EMBL/GenBank/DDBJ whole genome shotgun (WGS) entry which is preliminary data.</text>
</comment>
<protein>
    <submittedName>
        <fullName evidence="1">Uncharacterized protein</fullName>
    </submittedName>
</protein>
<gene>
    <name evidence="1" type="ORF">LNAOJCKE_3916</name>
</gene>
<sequence length="91" mass="9861">MIGRAAYVDIDGRPWPAERLDALLSDDAVRLVVEHGARIGSHGAGDRWAPGLVLAWAQRRYRRAEPASLLLLLVTRFFDLGLEPDIGGGGA</sequence>
<evidence type="ECO:0000313" key="2">
    <source>
        <dbReference type="Proteomes" id="UP001055039"/>
    </source>
</evidence>
<evidence type="ECO:0000313" key="1">
    <source>
        <dbReference type="EMBL" id="GJE66695.1"/>
    </source>
</evidence>
<name>A0ABQ4ULN6_9HYPH</name>
<dbReference type="RefSeq" id="WP_238226568.1">
    <property type="nucleotide sequence ID" value="NZ_BAAADH010000022.1"/>
</dbReference>
<accession>A0ABQ4ULN6</accession>
<reference evidence="1" key="2">
    <citation type="submission" date="2021-08" db="EMBL/GenBank/DDBJ databases">
        <authorList>
            <person name="Tani A."/>
            <person name="Ola A."/>
            <person name="Ogura Y."/>
            <person name="Katsura K."/>
            <person name="Hayashi T."/>
        </authorList>
    </citation>
    <scope>NUCLEOTIDE SEQUENCE</scope>
    <source>
        <strain evidence="1">NBRC 15686</strain>
    </source>
</reference>
<proteinExistence type="predicted"/>
<reference evidence="1" key="1">
    <citation type="journal article" date="2021" name="Front. Microbiol.">
        <title>Comprehensive Comparative Genomics and Phenotyping of Methylobacterium Species.</title>
        <authorList>
            <person name="Alessa O."/>
            <person name="Ogura Y."/>
            <person name="Fujitani Y."/>
            <person name="Takami H."/>
            <person name="Hayashi T."/>
            <person name="Sahin N."/>
            <person name="Tani A."/>
        </authorList>
    </citation>
    <scope>NUCLEOTIDE SEQUENCE</scope>
    <source>
        <strain evidence="1">NBRC 15686</strain>
    </source>
</reference>